<proteinExistence type="predicted"/>
<feature type="compositionally biased region" description="Basic and acidic residues" evidence="1">
    <location>
        <begin position="1"/>
        <end position="41"/>
    </location>
</feature>
<dbReference type="Gene3D" id="1.10.287.1490">
    <property type="match status" value="1"/>
</dbReference>
<reference evidence="3" key="1">
    <citation type="submission" date="2019-09" db="UniProtKB">
        <authorList>
            <consortium name="WormBaseParasite"/>
        </authorList>
    </citation>
    <scope>IDENTIFICATION</scope>
</reference>
<dbReference type="SUPFAM" id="SSF57997">
    <property type="entry name" value="Tropomyosin"/>
    <property type="match status" value="1"/>
</dbReference>
<accession>A0A183FCB2</accession>
<protein>
    <submittedName>
        <fullName evidence="3">Myosin_tail_1 domain-containing protein</fullName>
    </submittedName>
</protein>
<dbReference type="WBParaSite" id="HPBE_0000380401-mRNA-1">
    <property type="protein sequence ID" value="HPBE_0000380401-mRNA-1"/>
    <property type="gene ID" value="HPBE_0000380401"/>
</dbReference>
<dbReference type="AlphaFoldDB" id="A0A183FCB2"/>
<organism evidence="2 3">
    <name type="scientific">Heligmosomoides polygyrus</name>
    <name type="common">Parasitic roundworm</name>
    <dbReference type="NCBI Taxonomy" id="6339"/>
    <lineage>
        <taxon>Eukaryota</taxon>
        <taxon>Metazoa</taxon>
        <taxon>Ecdysozoa</taxon>
        <taxon>Nematoda</taxon>
        <taxon>Chromadorea</taxon>
        <taxon>Rhabditida</taxon>
        <taxon>Rhabditina</taxon>
        <taxon>Rhabditomorpha</taxon>
        <taxon>Strongyloidea</taxon>
        <taxon>Heligmosomidae</taxon>
        <taxon>Heligmosomoides</taxon>
    </lineage>
</organism>
<keyword evidence="2" id="KW-1185">Reference proteome</keyword>
<evidence type="ECO:0000313" key="3">
    <source>
        <dbReference type="WBParaSite" id="HPBE_0000380401-mRNA-1"/>
    </source>
</evidence>
<feature type="region of interest" description="Disordered" evidence="1">
    <location>
        <begin position="1"/>
        <end position="48"/>
    </location>
</feature>
<name>A0A183FCB2_HELPZ</name>
<sequence>LRRDFNKQKEKLEKLEANQADQEKMSDLRSELDSSRKREQELESENASLKQELEVLQQRVKELEDALDSARQQIGETTVEQRINRELREELKKAEAKLIELTSTMEIVDTQCEQFRASLYCCDNSLDRFFELDAEFVPHQAANPSL</sequence>
<evidence type="ECO:0000313" key="2">
    <source>
        <dbReference type="Proteomes" id="UP000050761"/>
    </source>
</evidence>
<evidence type="ECO:0000256" key="1">
    <source>
        <dbReference type="SAM" id="MobiDB-lite"/>
    </source>
</evidence>
<dbReference type="Proteomes" id="UP000050761">
    <property type="component" value="Unassembled WGS sequence"/>
</dbReference>